<organism evidence="1 2">
    <name type="scientific">Vaccinium darrowii</name>
    <dbReference type="NCBI Taxonomy" id="229202"/>
    <lineage>
        <taxon>Eukaryota</taxon>
        <taxon>Viridiplantae</taxon>
        <taxon>Streptophyta</taxon>
        <taxon>Embryophyta</taxon>
        <taxon>Tracheophyta</taxon>
        <taxon>Spermatophyta</taxon>
        <taxon>Magnoliopsida</taxon>
        <taxon>eudicotyledons</taxon>
        <taxon>Gunneridae</taxon>
        <taxon>Pentapetalae</taxon>
        <taxon>asterids</taxon>
        <taxon>Ericales</taxon>
        <taxon>Ericaceae</taxon>
        <taxon>Vaccinioideae</taxon>
        <taxon>Vaccinieae</taxon>
        <taxon>Vaccinium</taxon>
    </lineage>
</organism>
<accession>A0ACB7Z459</accession>
<evidence type="ECO:0000313" key="1">
    <source>
        <dbReference type="EMBL" id="KAH7860564.1"/>
    </source>
</evidence>
<dbReference type="Proteomes" id="UP000828048">
    <property type="component" value="Chromosome 4"/>
</dbReference>
<comment type="caution">
    <text evidence="1">The sequence shown here is derived from an EMBL/GenBank/DDBJ whole genome shotgun (WGS) entry which is preliminary data.</text>
</comment>
<gene>
    <name evidence="1" type="ORF">Vadar_014907</name>
</gene>
<reference evidence="1 2" key="1">
    <citation type="journal article" date="2021" name="Hortic Res">
        <title>High-quality reference genome and annotation aids understanding of berry development for evergreen blueberry (Vaccinium darrowii).</title>
        <authorList>
            <person name="Yu J."/>
            <person name="Hulse-Kemp A.M."/>
            <person name="Babiker E."/>
            <person name="Staton M."/>
        </authorList>
    </citation>
    <scope>NUCLEOTIDE SEQUENCE [LARGE SCALE GENOMIC DNA]</scope>
    <source>
        <strain evidence="2">cv. NJ 8807/NJ 8810</strain>
        <tissue evidence="1">Young leaf</tissue>
    </source>
</reference>
<evidence type="ECO:0000313" key="2">
    <source>
        <dbReference type="Proteomes" id="UP000828048"/>
    </source>
</evidence>
<dbReference type="EMBL" id="CM037154">
    <property type="protein sequence ID" value="KAH7860564.1"/>
    <property type="molecule type" value="Genomic_DNA"/>
</dbReference>
<name>A0ACB7Z459_9ERIC</name>
<proteinExistence type="predicted"/>
<keyword evidence="2" id="KW-1185">Reference proteome</keyword>
<protein>
    <submittedName>
        <fullName evidence="1">Uncharacterized protein</fullName>
    </submittedName>
</protein>
<sequence>MASTSLALPSQQLQFPSQGSTNLPPKPFFSTHRLIIRAVVPSEKPSRPVNAEKPTNLPIRKIPATMASLSSDHSKTGKSTSTTKAETNPEIRIDGFQANMPPV</sequence>